<evidence type="ECO:0000313" key="4">
    <source>
        <dbReference type="EMBL" id="CAH2049146.1"/>
    </source>
</evidence>
<comment type="caution">
    <text evidence="4">The sequence shown here is derived from an EMBL/GenBank/DDBJ whole genome shotgun (WGS) entry which is preliminary data.</text>
</comment>
<dbReference type="Proteomes" id="UP000836841">
    <property type="component" value="Unassembled WGS sequence"/>
</dbReference>
<keyword evidence="5" id="KW-1185">Reference proteome</keyword>
<feature type="domain" description="Beta-galactosidase galactose-binding" evidence="3">
    <location>
        <begin position="125"/>
        <end position="187"/>
    </location>
</feature>
<dbReference type="AlphaFoldDB" id="A0AAU9RQR1"/>
<dbReference type="EMBL" id="CAJVSB020000263">
    <property type="protein sequence ID" value="CAH2049146.1"/>
    <property type="molecule type" value="Genomic_DNA"/>
</dbReference>
<gene>
    <name evidence="4" type="ORF">TAV2_LOCUS8217</name>
</gene>
<protein>
    <recommendedName>
        <fullName evidence="3">Beta-galactosidase galactose-binding domain-containing protein</fullName>
    </recommendedName>
</protein>
<organism evidence="4 5">
    <name type="scientific">Thlaspi arvense</name>
    <name type="common">Field penny-cress</name>
    <dbReference type="NCBI Taxonomy" id="13288"/>
    <lineage>
        <taxon>Eukaryota</taxon>
        <taxon>Viridiplantae</taxon>
        <taxon>Streptophyta</taxon>
        <taxon>Embryophyta</taxon>
        <taxon>Tracheophyta</taxon>
        <taxon>Spermatophyta</taxon>
        <taxon>Magnoliopsida</taxon>
        <taxon>eudicotyledons</taxon>
        <taxon>Gunneridae</taxon>
        <taxon>Pentapetalae</taxon>
        <taxon>rosids</taxon>
        <taxon>malvids</taxon>
        <taxon>Brassicales</taxon>
        <taxon>Brassicaceae</taxon>
        <taxon>Thlaspideae</taxon>
        <taxon>Thlaspi</taxon>
    </lineage>
</organism>
<proteinExistence type="predicted"/>
<dbReference type="Gene3D" id="2.60.120.260">
    <property type="entry name" value="Galactose-binding domain-like"/>
    <property type="match status" value="2"/>
</dbReference>
<evidence type="ECO:0000256" key="2">
    <source>
        <dbReference type="ARBA" id="ARBA00023295"/>
    </source>
</evidence>
<evidence type="ECO:0000256" key="1">
    <source>
        <dbReference type="ARBA" id="ARBA00022801"/>
    </source>
</evidence>
<evidence type="ECO:0000259" key="3">
    <source>
        <dbReference type="Pfam" id="PF21467"/>
    </source>
</evidence>
<dbReference type="Pfam" id="PF21467">
    <property type="entry name" value="BetaGal_gal-bd"/>
    <property type="match status" value="1"/>
</dbReference>
<accession>A0AAU9RQR1</accession>
<keyword evidence="2" id="KW-0326">Glycosidase</keyword>
<dbReference type="GO" id="GO:0005975">
    <property type="term" value="P:carbohydrate metabolic process"/>
    <property type="evidence" value="ECO:0007669"/>
    <property type="project" value="InterPro"/>
</dbReference>
<reference evidence="4 5" key="1">
    <citation type="submission" date="2022-03" db="EMBL/GenBank/DDBJ databases">
        <authorList>
            <person name="Nunn A."/>
            <person name="Chopra R."/>
            <person name="Nunn A."/>
            <person name="Contreras Garrido A."/>
        </authorList>
    </citation>
    <scope>NUCLEOTIDE SEQUENCE [LARGE SCALE GENOMIC DNA]</scope>
</reference>
<dbReference type="GO" id="GO:0004553">
    <property type="term" value="F:hydrolase activity, hydrolyzing O-glycosyl compounds"/>
    <property type="evidence" value="ECO:0007669"/>
    <property type="project" value="InterPro"/>
</dbReference>
<name>A0AAU9RQR1_THLAR</name>
<dbReference type="InterPro" id="IPR048913">
    <property type="entry name" value="BetaGal_gal-bd"/>
</dbReference>
<dbReference type="InterPro" id="IPR001944">
    <property type="entry name" value="Glycoside_Hdrlase_35"/>
</dbReference>
<dbReference type="InterPro" id="IPR008979">
    <property type="entry name" value="Galactose-bd-like_sf"/>
</dbReference>
<keyword evidence="1" id="KW-0378">Hydrolase</keyword>
<dbReference type="PANTHER" id="PTHR23421">
    <property type="entry name" value="BETA-GALACTOSIDASE RELATED"/>
    <property type="match status" value="1"/>
</dbReference>
<sequence length="202" mass="23544">MDNVENMGRVNYGKFLFDRKVEVRWRVKGVSWKSCKHDLVLDHYKMGWVRLEVVWIEEEIKRVVVEGILSSVYVDGKSLHGWKTFSVPFQNLNDKQKVNPIINFSFSELITSAYQKLEDNSSKEPAFYTGYFMVDNTHQLEDTFLSFRAWGKGVAFVNEFNIGRFWPSIGPQCNLYVPAPILRHGKNVVRRPSSCCKLQRVN</sequence>
<dbReference type="SUPFAM" id="SSF49785">
    <property type="entry name" value="Galactose-binding domain-like"/>
    <property type="match status" value="1"/>
</dbReference>
<evidence type="ECO:0000313" key="5">
    <source>
        <dbReference type="Proteomes" id="UP000836841"/>
    </source>
</evidence>